<reference evidence="2" key="1">
    <citation type="journal article" date="2020" name="G3 (Bethesda)">
        <title>High-Quality Assemblies for Three Invasive Social Wasps from the &lt;i&gt;Vespula&lt;/i&gt; Genus.</title>
        <authorList>
            <person name="Harrop T.W.R."/>
            <person name="Guhlin J."/>
            <person name="McLaughlin G.M."/>
            <person name="Permina E."/>
            <person name="Stockwell P."/>
            <person name="Gilligan J."/>
            <person name="Le Lec M.F."/>
            <person name="Gruber M.A.M."/>
            <person name="Quinn O."/>
            <person name="Lovegrove M."/>
            <person name="Duncan E.J."/>
            <person name="Remnant E.J."/>
            <person name="Van Eeckhoven J."/>
            <person name="Graham B."/>
            <person name="Knapp R.A."/>
            <person name="Langford K.W."/>
            <person name="Kronenberg Z."/>
            <person name="Press M.O."/>
            <person name="Eacker S.M."/>
            <person name="Wilson-Rankin E.E."/>
            <person name="Purcell J."/>
            <person name="Lester P.J."/>
            <person name="Dearden P.K."/>
        </authorList>
    </citation>
    <scope>NUCLEOTIDE SEQUENCE</scope>
    <source>
        <strain evidence="2">Linc-1</strain>
    </source>
</reference>
<dbReference type="AlphaFoldDB" id="A0A834MWB1"/>
<feature type="region of interest" description="Disordered" evidence="1">
    <location>
        <begin position="1"/>
        <end position="59"/>
    </location>
</feature>
<sequence>MVGGVAGAADGGGGDGGGGQDHEGWSEACNVGRGRGRGGRGRGRRGGGGERRDMVTATDAVGMRVQSVWKL</sequence>
<evidence type="ECO:0000256" key="1">
    <source>
        <dbReference type="SAM" id="MobiDB-lite"/>
    </source>
</evidence>
<organism evidence="2 3">
    <name type="scientific">Vespula germanica</name>
    <name type="common">German yellow jacket</name>
    <name type="synonym">Paravespula germanica</name>
    <dbReference type="NCBI Taxonomy" id="30212"/>
    <lineage>
        <taxon>Eukaryota</taxon>
        <taxon>Metazoa</taxon>
        <taxon>Ecdysozoa</taxon>
        <taxon>Arthropoda</taxon>
        <taxon>Hexapoda</taxon>
        <taxon>Insecta</taxon>
        <taxon>Pterygota</taxon>
        <taxon>Neoptera</taxon>
        <taxon>Endopterygota</taxon>
        <taxon>Hymenoptera</taxon>
        <taxon>Apocrita</taxon>
        <taxon>Aculeata</taxon>
        <taxon>Vespoidea</taxon>
        <taxon>Vespidae</taxon>
        <taxon>Vespinae</taxon>
        <taxon>Vespula</taxon>
    </lineage>
</organism>
<feature type="compositionally biased region" description="Basic residues" evidence="1">
    <location>
        <begin position="34"/>
        <end position="45"/>
    </location>
</feature>
<accession>A0A834MWB1</accession>
<dbReference type="Proteomes" id="UP000617340">
    <property type="component" value="Unassembled WGS sequence"/>
</dbReference>
<evidence type="ECO:0000313" key="3">
    <source>
        <dbReference type="Proteomes" id="UP000617340"/>
    </source>
</evidence>
<comment type="caution">
    <text evidence="2">The sequence shown here is derived from an EMBL/GenBank/DDBJ whole genome shotgun (WGS) entry which is preliminary data.</text>
</comment>
<proteinExistence type="predicted"/>
<evidence type="ECO:0000313" key="2">
    <source>
        <dbReference type="EMBL" id="KAF7385428.1"/>
    </source>
</evidence>
<gene>
    <name evidence="2" type="ORF">HZH68_013858</name>
</gene>
<name>A0A834MWB1_VESGE</name>
<keyword evidence="3" id="KW-1185">Reference proteome</keyword>
<feature type="compositionally biased region" description="Gly residues" evidence="1">
    <location>
        <begin position="1"/>
        <end position="19"/>
    </location>
</feature>
<protein>
    <submittedName>
        <fullName evidence="2">Uncharacterized protein</fullName>
    </submittedName>
</protein>
<dbReference type="EMBL" id="JACSDZ010000016">
    <property type="protein sequence ID" value="KAF7385428.1"/>
    <property type="molecule type" value="Genomic_DNA"/>
</dbReference>